<keyword evidence="2" id="KW-1185">Reference proteome</keyword>
<sequence>YVLPSPYGAQPALAASDPSIAATRVSLDAAHAQAHPPPRASGSGSGNSIGAWLSRYSLRPGSSGGSGGGGGARASANSTASTATTASSSAGTIAPAVSELARHSIDSTLAAMQLTSQAFAAVITGVELREHAVRPSASSTGLRMLGAGTARKRHVVYRILVSGRDGQWWVIRRYSEFQDLCAALKRHYPKHAGRWAELFPTRRFGQSPSIEVAAQWTDRLNVFLRAVTADTDVCPAEDIQRFLRENAPPPGALSPPPDADIYAPAAVLAAPPALRDPMGRVSMPALKGAAYGMQVATPPTSGSVLPTIMDGQVAAAAPRQTPSSASSSTASSAAQLAALDTTPRMPPRPGKHQSVGSEGAQRAYFAAGAGIGRPGSPVLRKASDSLLYLSVEKRPNIEPLTMRKKYGLRGNVQHVTGSQQRRAEQGPEPAATPVPEEDADALSPAPPAPLPVGLGILAGRGGLLAAASQRPPPPVPSSPPRPPPPALTKALSWGALGSTPPAPPRDADCDVAMRSPETGPDTARPQARHAQQLRVQRKQPAQGNFNSLMSALATEPLGSAPLAAKPVEAVAEQQQRVSLDDFHLLSIIGKGSYGKVMLARHKDTGKVMAIKVISKSKLRG</sequence>
<accession>A0ACC1L651</accession>
<dbReference type="EMBL" id="JANBUN010000713">
    <property type="protein sequence ID" value="KAJ2801801.1"/>
    <property type="molecule type" value="Genomic_DNA"/>
</dbReference>
<name>A0ACC1L651_9FUNG</name>
<evidence type="ECO:0000313" key="1">
    <source>
        <dbReference type="EMBL" id="KAJ2801801.1"/>
    </source>
</evidence>
<feature type="non-terminal residue" evidence="1">
    <location>
        <position position="1"/>
    </location>
</feature>
<gene>
    <name evidence="1" type="ORF">H4R21_002662</name>
</gene>
<evidence type="ECO:0000313" key="2">
    <source>
        <dbReference type="Proteomes" id="UP001140087"/>
    </source>
</evidence>
<protein>
    <submittedName>
        <fullName evidence="1">Uncharacterized protein</fullName>
    </submittedName>
</protein>
<comment type="caution">
    <text evidence="1">The sequence shown here is derived from an EMBL/GenBank/DDBJ whole genome shotgun (WGS) entry which is preliminary data.</text>
</comment>
<feature type="non-terminal residue" evidence="1">
    <location>
        <position position="620"/>
    </location>
</feature>
<dbReference type="Proteomes" id="UP001140087">
    <property type="component" value="Unassembled WGS sequence"/>
</dbReference>
<proteinExistence type="predicted"/>
<organism evidence="1 2">
    <name type="scientific">Coemansia helicoidea</name>
    <dbReference type="NCBI Taxonomy" id="1286919"/>
    <lineage>
        <taxon>Eukaryota</taxon>
        <taxon>Fungi</taxon>
        <taxon>Fungi incertae sedis</taxon>
        <taxon>Zoopagomycota</taxon>
        <taxon>Kickxellomycotina</taxon>
        <taxon>Kickxellomycetes</taxon>
        <taxon>Kickxellales</taxon>
        <taxon>Kickxellaceae</taxon>
        <taxon>Coemansia</taxon>
    </lineage>
</organism>
<reference evidence="1" key="1">
    <citation type="submission" date="2022-07" db="EMBL/GenBank/DDBJ databases">
        <title>Phylogenomic reconstructions and comparative analyses of Kickxellomycotina fungi.</title>
        <authorList>
            <person name="Reynolds N.K."/>
            <person name="Stajich J.E."/>
            <person name="Barry K."/>
            <person name="Grigoriev I.V."/>
            <person name="Crous P."/>
            <person name="Smith M.E."/>
        </authorList>
    </citation>
    <scope>NUCLEOTIDE SEQUENCE</scope>
    <source>
        <strain evidence="1">BCRC 34780</strain>
    </source>
</reference>